<evidence type="ECO:0000256" key="5">
    <source>
        <dbReference type="ARBA" id="ARBA00022576"/>
    </source>
</evidence>
<reference evidence="17" key="3">
    <citation type="submission" date="2025-04" db="UniProtKB">
        <authorList>
            <consortium name="RefSeq"/>
        </authorList>
    </citation>
    <scope>IDENTIFICATION</scope>
    <source>
        <strain evidence="17">CBS 781.70</strain>
    </source>
</reference>
<dbReference type="GO" id="GO:0032259">
    <property type="term" value="P:methylation"/>
    <property type="evidence" value="ECO:0007669"/>
    <property type="project" value="UniProtKB-KW"/>
</dbReference>
<dbReference type="RefSeq" id="XP_033538749.1">
    <property type="nucleotide sequence ID" value="XM_033677277.1"/>
</dbReference>
<dbReference type="SUPFAM" id="SSF101790">
    <property type="entry name" value="Aminomethyltransferase beta-barrel domain"/>
    <property type="match status" value="1"/>
</dbReference>
<evidence type="ECO:0000256" key="10">
    <source>
        <dbReference type="ARBA" id="ARBA00047665"/>
    </source>
</evidence>
<comment type="similarity">
    <text evidence="2 12">Belongs to the GcvT family.</text>
</comment>
<dbReference type="InterPro" id="IPR027266">
    <property type="entry name" value="TrmE/GcvT-like"/>
</dbReference>
<dbReference type="Gene3D" id="2.40.30.110">
    <property type="entry name" value="Aminomethyltransferase beta-barrel domains"/>
    <property type="match status" value="1"/>
</dbReference>
<dbReference type="InterPro" id="IPR029043">
    <property type="entry name" value="GcvT/YgfZ_C"/>
</dbReference>
<evidence type="ECO:0000313" key="15">
    <source>
        <dbReference type="EMBL" id="KAF1817118.1"/>
    </source>
</evidence>
<evidence type="ECO:0000256" key="2">
    <source>
        <dbReference type="ARBA" id="ARBA00008609"/>
    </source>
</evidence>
<sequence length="459" mass="48890">MASRRVVLGVRAIARAAQQYSVQSRTVKPTSLLRNRLPTSPHPAVPSCAAVQTRWASSATDPNLKKTRLYDLHVANGGQMVPFSGYSMPVQYKDLSIVQSHLWTREKASLFDVSHMLQHHFSGPGAAGFLSLITPSSLSTLPTNQSTLSCLLHPETGGIIDDTIITKLRPELFYVVTNAGCREKDTAYLQTHLDAWTAAGHSEVTWTPLPDNSLLALQGPLSSSILSSLLAPDHPVELQKVLFGQCVEISIQLPNGDVARNILASRGGYTGEDGFELSLPPAVDPHEVASTLLQHAGPDQLRLAGLAARDSLRLEAGMCLYGNDLDETTTPVEAGLGWVIGKDRRANGGFHGADTILGQLKLKKDGGTGVARRRVGLTVEGAPARAGAEIVVGGEKVGVVTSGCPSPSLRKNIAMGYVKSGLHKAGTEVGVVVRGKERKATVTKMPFVPSRYWKGAAPA</sequence>
<dbReference type="AlphaFoldDB" id="A0A6G1GGC6"/>
<keyword evidence="8 12" id="KW-0496">Mitochondrion</keyword>
<dbReference type="InterPro" id="IPR028896">
    <property type="entry name" value="GcvT/YgfZ/DmdA"/>
</dbReference>
<dbReference type="EC" id="2.1.2.10" evidence="4 12"/>
<evidence type="ECO:0000259" key="14">
    <source>
        <dbReference type="Pfam" id="PF08669"/>
    </source>
</evidence>
<dbReference type="InterPro" id="IPR006223">
    <property type="entry name" value="GcvT"/>
</dbReference>
<dbReference type="Pfam" id="PF01571">
    <property type="entry name" value="GCV_T"/>
    <property type="match status" value="1"/>
</dbReference>
<reference evidence="15 17" key="1">
    <citation type="submission" date="2020-01" db="EMBL/GenBank/DDBJ databases">
        <authorList>
            <consortium name="DOE Joint Genome Institute"/>
            <person name="Haridas S."/>
            <person name="Albert R."/>
            <person name="Binder M."/>
            <person name="Bloem J."/>
            <person name="Labutti K."/>
            <person name="Salamov A."/>
            <person name="Andreopoulos B."/>
            <person name="Baker S.E."/>
            <person name="Barry K."/>
            <person name="Bills G."/>
            <person name="Bluhm B.H."/>
            <person name="Cannon C."/>
            <person name="Castanera R."/>
            <person name="Culley D.E."/>
            <person name="Daum C."/>
            <person name="Ezra D."/>
            <person name="Gonzalez J.B."/>
            <person name="Henrissat B."/>
            <person name="Kuo A."/>
            <person name="Liang C."/>
            <person name="Lipzen A."/>
            <person name="Lutzoni F."/>
            <person name="Magnuson J."/>
            <person name="Mondo S."/>
            <person name="Nolan M."/>
            <person name="Ohm R."/>
            <person name="Pangilinan J."/>
            <person name="Park H.-J."/>
            <person name="Ramirez L."/>
            <person name="Alfaro M."/>
            <person name="Sun H."/>
            <person name="Tritt A."/>
            <person name="Yoshinaga Y."/>
            <person name="Zwiers L.-H."/>
            <person name="Turgeon B.G."/>
            <person name="Goodwin S.B."/>
            <person name="Spatafora J.W."/>
            <person name="Crous P.W."/>
            <person name="Grigoriev I.V."/>
        </authorList>
    </citation>
    <scope>NUCLEOTIDE SEQUENCE</scope>
    <source>
        <strain evidence="15 17">CBS 781.70</strain>
    </source>
</reference>
<evidence type="ECO:0000256" key="6">
    <source>
        <dbReference type="ARBA" id="ARBA00022679"/>
    </source>
</evidence>
<feature type="domain" description="Aminomethyltransferase C-terminal" evidence="14">
    <location>
        <begin position="372"/>
        <end position="448"/>
    </location>
</feature>
<dbReference type="NCBIfam" id="TIGR00528">
    <property type="entry name" value="gcvT"/>
    <property type="match status" value="1"/>
</dbReference>
<keyword evidence="16" id="KW-1185">Reference proteome</keyword>
<dbReference type="Proteomes" id="UP000504638">
    <property type="component" value="Unplaced"/>
</dbReference>
<evidence type="ECO:0000256" key="12">
    <source>
        <dbReference type="RuleBase" id="RU003981"/>
    </source>
</evidence>
<keyword evidence="6 12" id="KW-0808">Transferase</keyword>
<dbReference type="GO" id="GO:0006546">
    <property type="term" value="P:glycine catabolic process"/>
    <property type="evidence" value="ECO:0007669"/>
    <property type="project" value="InterPro"/>
</dbReference>
<feature type="binding site" evidence="11">
    <location>
        <position position="276"/>
    </location>
    <ligand>
        <name>substrate</name>
    </ligand>
</feature>
<gene>
    <name evidence="15 17" type="ORF">P152DRAFT_426711</name>
</gene>
<dbReference type="Gene3D" id="3.30.70.1400">
    <property type="entry name" value="Aminomethyltransferase beta-barrel domains"/>
    <property type="match status" value="1"/>
</dbReference>
<evidence type="ECO:0000256" key="9">
    <source>
        <dbReference type="ARBA" id="ARBA00031395"/>
    </source>
</evidence>
<dbReference type="NCBIfam" id="NF001567">
    <property type="entry name" value="PRK00389.1"/>
    <property type="match status" value="1"/>
</dbReference>
<dbReference type="GO" id="GO:0008483">
    <property type="term" value="F:transaminase activity"/>
    <property type="evidence" value="ECO:0007669"/>
    <property type="project" value="UniProtKB-KW"/>
</dbReference>
<proteinExistence type="inferred from homology"/>
<accession>A0A6G1GGC6</accession>
<evidence type="ECO:0000256" key="1">
    <source>
        <dbReference type="ARBA" id="ARBA00004173"/>
    </source>
</evidence>
<dbReference type="PIRSF" id="PIRSF006487">
    <property type="entry name" value="GcvT"/>
    <property type="match status" value="1"/>
</dbReference>
<evidence type="ECO:0000313" key="16">
    <source>
        <dbReference type="Proteomes" id="UP000504638"/>
    </source>
</evidence>
<dbReference type="FunFam" id="2.40.30.110:FF:000002">
    <property type="entry name" value="Aminomethyltransferase"/>
    <property type="match status" value="1"/>
</dbReference>
<dbReference type="FunFam" id="4.10.1250.10:FF:000002">
    <property type="entry name" value="Aminomethyltransferase"/>
    <property type="match status" value="1"/>
</dbReference>
<dbReference type="GO" id="GO:0008168">
    <property type="term" value="F:methyltransferase activity"/>
    <property type="evidence" value="ECO:0007669"/>
    <property type="project" value="UniProtKB-KW"/>
</dbReference>
<keyword evidence="5 12" id="KW-0032">Aminotransferase</keyword>
<dbReference type="InterPro" id="IPR013977">
    <property type="entry name" value="GcvT_C"/>
</dbReference>
<dbReference type="PANTHER" id="PTHR43757">
    <property type="entry name" value="AMINOMETHYLTRANSFERASE"/>
    <property type="match status" value="1"/>
</dbReference>
<dbReference type="SUPFAM" id="SSF103025">
    <property type="entry name" value="Folate-binding domain"/>
    <property type="match status" value="1"/>
</dbReference>
<dbReference type="GO" id="GO:0005960">
    <property type="term" value="C:glycine cleavage complex"/>
    <property type="evidence" value="ECO:0007669"/>
    <property type="project" value="InterPro"/>
</dbReference>
<dbReference type="InterPro" id="IPR006222">
    <property type="entry name" value="GCVT_N"/>
</dbReference>
<dbReference type="GO" id="GO:0004047">
    <property type="term" value="F:aminomethyltransferase activity"/>
    <property type="evidence" value="ECO:0007669"/>
    <property type="project" value="UniProtKB-EC"/>
</dbReference>
<evidence type="ECO:0000256" key="3">
    <source>
        <dbReference type="ARBA" id="ARBA00011690"/>
    </source>
</evidence>
<evidence type="ECO:0000256" key="4">
    <source>
        <dbReference type="ARBA" id="ARBA00012616"/>
    </source>
</evidence>
<keyword evidence="7 12" id="KW-0809">Transit peptide</keyword>
<dbReference type="GeneID" id="54417847"/>
<evidence type="ECO:0000256" key="11">
    <source>
        <dbReference type="PIRSR" id="PIRSR006487-1"/>
    </source>
</evidence>
<dbReference type="PANTHER" id="PTHR43757:SF2">
    <property type="entry name" value="AMINOMETHYLTRANSFERASE, MITOCHONDRIAL"/>
    <property type="match status" value="1"/>
</dbReference>
<keyword evidence="15" id="KW-0489">Methyltransferase</keyword>
<comment type="subcellular location">
    <subcellularLocation>
        <location evidence="1 12">Mitochondrion</location>
    </subcellularLocation>
</comment>
<protein>
    <recommendedName>
        <fullName evidence="4 12">Aminomethyltransferase</fullName>
        <ecNumber evidence="4 12">2.1.2.10</ecNumber>
    </recommendedName>
    <alternativeName>
        <fullName evidence="9 12">Glycine cleavage system T protein</fullName>
    </alternativeName>
</protein>
<dbReference type="GO" id="GO:0005739">
    <property type="term" value="C:mitochondrion"/>
    <property type="evidence" value="ECO:0007669"/>
    <property type="project" value="UniProtKB-SubCell"/>
</dbReference>
<dbReference type="Pfam" id="PF08669">
    <property type="entry name" value="GCV_T_C"/>
    <property type="match status" value="1"/>
</dbReference>
<comment type="subunit">
    <text evidence="3 12">The glycine cleavage system is composed of four proteins: P, T, L and H.</text>
</comment>
<organism evidence="15">
    <name type="scientific">Eremomyces bilateralis CBS 781.70</name>
    <dbReference type="NCBI Taxonomy" id="1392243"/>
    <lineage>
        <taxon>Eukaryota</taxon>
        <taxon>Fungi</taxon>
        <taxon>Dikarya</taxon>
        <taxon>Ascomycota</taxon>
        <taxon>Pezizomycotina</taxon>
        <taxon>Dothideomycetes</taxon>
        <taxon>Dothideomycetes incertae sedis</taxon>
        <taxon>Eremomycetales</taxon>
        <taxon>Eremomycetaceae</taxon>
        <taxon>Eremomyces</taxon>
    </lineage>
</organism>
<evidence type="ECO:0000259" key="13">
    <source>
        <dbReference type="Pfam" id="PF01571"/>
    </source>
</evidence>
<dbReference type="FunFam" id="3.30.70.1400:FF:000001">
    <property type="entry name" value="Aminomethyltransferase"/>
    <property type="match status" value="1"/>
</dbReference>
<evidence type="ECO:0000256" key="8">
    <source>
        <dbReference type="ARBA" id="ARBA00023128"/>
    </source>
</evidence>
<comment type="function">
    <text evidence="12">The glycine cleavage system catalyzes the degradation of glycine.</text>
</comment>
<name>A0A6G1GGC6_9PEZI</name>
<evidence type="ECO:0000256" key="7">
    <source>
        <dbReference type="ARBA" id="ARBA00022946"/>
    </source>
</evidence>
<dbReference type="Gene3D" id="4.10.1250.10">
    <property type="entry name" value="Aminomethyltransferase fragment"/>
    <property type="match status" value="1"/>
</dbReference>
<dbReference type="Gene3D" id="3.30.1360.120">
    <property type="entry name" value="Probable tRNA modification gtpase trme, domain 1"/>
    <property type="match status" value="1"/>
</dbReference>
<dbReference type="OrthoDB" id="10263536at2759"/>
<feature type="domain" description="GCVT N-terminal" evidence="13">
    <location>
        <begin position="69"/>
        <end position="343"/>
    </location>
</feature>
<comment type="catalytic activity">
    <reaction evidence="10 12">
        <text>N(6)-[(R)-S(8)-aminomethyldihydrolipoyl]-L-lysyl-[protein] + (6S)-5,6,7,8-tetrahydrofolate = N(6)-[(R)-dihydrolipoyl]-L-lysyl-[protein] + (6R)-5,10-methylene-5,6,7,8-tetrahydrofolate + NH4(+)</text>
        <dbReference type="Rhea" id="RHEA:16945"/>
        <dbReference type="Rhea" id="RHEA-COMP:10475"/>
        <dbReference type="Rhea" id="RHEA-COMP:10492"/>
        <dbReference type="ChEBI" id="CHEBI:15636"/>
        <dbReference type="ChEBI" id="CHEBI:28938"/>
        <dbReference type="ChEBI" id="CHEBI:57453"/>
        <dbReference type="ChEBI" id="CHEBI:83100"/>
        <dbReference type="ChEBI" id="CHEBI:83143"/>
        <dbReference type="EC" id="2.1.2.10"/>
    </reaction>
</comment>
<reference evidence="17" key="2">
    <citation type="submission" date="2020-04" db="EMBL/GenBank/DDBJ databases">
        <authorList>
            <consortium name="NCBI Genome Project"/>
        </authorList>
    </citation>
    <scope>NUCLEOTIDE SEQUENCE</scope>
    <source>
        <strain evidence="17">CBS 781.70</strain>
    </source>
</reference>
<evidence type="ECO:0000313" key="17">
    <source>
        <dbReference type="RefSeq" id="XP_033538749.1"/>
    </source>
</evidence>
<dbReference type="EMBL" id="ML975149">
    <property type="protein sequence ID" value="KAF1817118.1"/>
    <property type="molecule type" value="Genomic_DNA"/>
</dbReference>